<dbReference type="GeneID" id="95599098"/>
<feature type="domain" description="Orc1-like AAA ATPase" evidence="2">
    <location>
        <begin position="1"/>
        <end position="142"/>
    </location>
</feature>
<feature type="compositionally biased region" description="Basic and acidic residues" evidence="1">
    <location>
        <begin position="222"/>
        <end position="232"/>
    </location>
</feature>
<feature type="region of interest" description="Disordered" evidence="1">
    <location>
        <begin position="64"/>
        <end position="89"/>
    </location>
</feature>
<proteinExistence type="predicted"/>
<sequence>MLVEGEAGVGNSRLIREASIELAGERQQVLTGFCHPLREPFPYGPVTDALRKADLTGRPAFPPTAGALAPLLPDPADRLPPPPEQPADASGRRFRLLQAVRSFLTGLGPTTLIVVDLHGVDEATRDLLLLLARDLPPRLSLVLTYRAEDLPPGGTVLGAAHRHPPGTAGAVIRLGPLVESEVREPASAALGPHATTALGAALYRRSEAARGRRRPPGSGSRSRWEGRRSSRG</sequence>
<gene>
    <name evidence="3" type="ORF">LDH80_06605</name>
</gene>
<keyword evidence="4" id="KW-1185">Reference proteome</keyword>
<evidence type="ECO:0000313" key="4">
    <source>
        <dbReference type="Proteomes" id="UP001164506"/>
    </source>
</evidence>
<dbReference type="RefSeq" id="WP_267258313.1">
    <property type="nucleotide sequence ID" value="NZ_CP084204.1"/>
</dbReference>
<evidence type="ECO:0000313" key="3">
    <source>
        <dbReference type="EMBL" id="UZX20400.1"/>
    </source>
</evidence>
<organism evidence="3 4">
    <name type="scientific">Streptomyces tanashiensis</name>
    <dbReference type="NCBI Taxonomy" id="67367"/>
    <lineage>
        <taxon>Bacteria</taxon>
        <taxon>Bacillati</taxon>
        <taxon>Actinomycetota</taxon>
        <taxon>Actinomycetes</taxon>
        <taxon>Kitasatosporales</taxon>
        <taxon>Streptomycetaceae</taxon>
        <taxon>Streptomyces</taxon>
    </lineage>
</organism>
<feature type="region of interest" description="Disordered" evidence="1">
    <location>
        <begin position="204"/>
        <end position="232"/>
    </location>
</feature>
<reference evidence="3" key="1">
    <citation type="submission" date="2021-09" db="EMBL/GenBank/DDBJ databases">
        <title>Complete genome sequence and metabolic characterization of Streptomyces tanashiensis DSM 731 the producer of antibacterial Kalafungin and diverse secondary metabolites.</title>
        <authorList>
            <person name="Abbasi M.N."/>
            <person name="Anwar M.N."/>
            <person name="Alam K."/>
            <person name="Shoaib M."/>
            <person name="Lin Z."/>
            <person name="Hayat M."/>
            <person name="Ali M.I."/>
            <person name="Malik H.M.T."/>
            <person name="Ahmed I."/>
            <person name="Li A."/>
            <person name="Hailong Wang H."/>
            <person name="Zhang Y."/>
        </authorList>
    </citation>
    <scope>NUCLEOTIDE SEQUENCE</scope>
    <source>
        <strain evidence="3">Kala</strain>
    </source>
</reference>
<evidence type="ECO:0000259" key="2">
    <source>
        <dbReference type="Pfam" id="PF13191"/>
    </source>
</evidence>
<dbReference type="EMBL" id="CP084204">
    <property type="protein sequence ID" value="UZX20400.1"/>
    <property type="molecule type" value="Genomic_DNA"/>
</dbReference>
<name>A0ABY6QRJ2_9ACTN</name>
<protein>
    <submittedName>
        <fullName evidence="3">AAA family ATPase</fullName>
    </submittedName>
</protein>
<dbReference type="Proteomes" id="UP001164506">
    <property type="component" value="Chromosome"/>
</dbReference>
<dbReference type="InterPro" id="IPR041664">
    <property type="entry name" value="AAA_16"/>
</dbReference>
<evidence type="ECO:0000256" key="1">
    <source>
        <dbReference type="SAM" id="MobiDB-lite"/>
    </source>
</evidence>
<accession>A0ABY6QRJ2</accession>
<dbReference type="Pfam" id="PF13191">
    <property type="entry name" value="AAA_16"/>
    <property type="match status" value="1"/>
</dbReference>